<name>A4CK48_ROBBH</name>
<reference evidence="1 2" key="1">
    <citation type="journal article" date="2009" name="J. Bacteriol.">
        <title>Complete genome sequence of Robiginitalea biformata HTCC2501.</title>
        <authorList>
            <person name="Oh H.M."/>
            <person name="Giovannoni S.J."/>
            <person name="Lee K."/>
            <person name="Ferriera S."/>
            <person name="Johnson J."/>
            <person name="Cho J.C."/>
        </authorList>
    </citation>
    <scope>NUCLEOTIDE SEQUENCE [LARGE SCALE GENOMIC DNA]</scope>
    <source>
        <strain evidence="2">ATCC BAA-864 / HTCC2501 / KCTC 12146</strain>
    </source>
</reference>
<gene>
    <name evidence="1" type="ordered locus">RB2501_13004</name>
</gene>
<evidence type="ECO:0000313" key="2">
    <source>
        <dbReference type="Proteomes" id="UP000009049"/>
    </source>
</evidence>
<dbReference type="HOGENOM" id="CLU_2603808_0_0_10"/>
<accession>A4CK48</accession>
<sequence length="79" mass="8471">MFRVLPPERAGLLAALVIRAERPKGLQWSAFSEEPDGAWAGEAERAGLLAALVILSLGETERNPIQADACSAFFICSIT</sequence>
<proteinExistence type="predicted"/>
<evidence type="ECO:0000313" key="1">
    <source>
        <dbReference type="EMBL" id="EAR15247.1"/>
    </source>
</evidence>
<organism evidence="1 2">
    <name type="scientific">Robiginitalea biformata (strain ATCC BAA-864 / DSM 15991 / KCTC 12146 / HTCC2501)</name>
    <dbReference type="NCBI Taxonomy" id="313596"/>
    <lineage>
        <taxon>Bacteria</taxon>
        <taxon>Pseudomonadati</taxon>
        <taxon>Bacteroidota</taxon>
        <taxon>Flavobacteriia</taxon>
        <taxon>Flavobacteriales</taxon>
        <taxon>Flavobacteriaceae</taxon>
        <taxon>Robiginitalea</taxon>
    </lineage>
</organism>
<dbReference type="Proteomes" id="UP000009049">
    <property type="component" value="Chromosome"/>
</dbReference>
<dbReference type="KEGG" id="rbi:RB2501_13004"/>
<dbReference type="AlphaFoldDB" id="A4CK48"/>
<protein>
    <submittedName>
        <fullName evidence="1">Uncharacterized protein</fullName>
    </submittedName>
</protein>
<dbReference type="EMBL" id="CP001712">
    <property type="protein sequence ID" value="EAR15247.1"/>
    <property type="molecule type" value="Genomic_DNA"/>
</dbReference>
<keyword evidence="2" id="KW-1185">Reference proteome</keyword>